<dbReference type="InterPro" id="IPR015422">
    <property type="entry name" value="PyrdxlP-dep_Trfase_small"/>
</dbReference>
<accession>A0ABM1C0J2</accession>
<reference evidence="13" key="1">
    <citation type="submission" date="2025-08" db="UniProtKB">
        <authorList>
            <consortium name="RefSeq"/>
        </authorList>
    </citation>
    <scope>IDENTIFICATION</scope>
    <source>
        <tissue evidence="13">Muscle</tissue>
    </source>
</reference>
<dbReference type="PRINTS" id="PR00800">
    <property type="entry name" value="YHDCRBOXLASE"/>
</dbReference>
<dbReference type="PANTHER" id="PTHR11999:SF167">
    <property type="entry name" value="AROMATIC-L-AMINO-ACID DECARBOXYLASE"/>
    <property type="match status" value="1"/>
</dbReference>
<dbReference type="SUPFAM" id="SSF53383">
    <property type="entry name" value="PLP-dependent transferases"/>
    <property type="match status" value="1"/>
</dbReference>
<name>A0ABM1C0J2_LIMPO</name>
<protein>
    <recommendedName>
        <fullName evidence="9">Aromatic-L-amino-acid decarboxylase</fullName>
        <ecNumber evidence="8">4.1.1.28</ecNumber>
    </recommendedName>
    <alternativeName>
        <fullName evidence="10">DOPA decarboxylase</fullName>
    </alternativeName>
</protein>
<comment type="similarity">
    <text evidence="2 11">Belongs to the group II decarboxylase family.</text>
</comment>
<dbReference type="Proteomes" id="UP000694941">
    <property type="component" value="Unplaced"/>
</dbReference>
<dbReference type="RefSeq" id="XP_013792118.1">
    <property type="nucleotide sequence ID" value="XM_013936664.2"/>
</dbReference>
<evidence type="ECO:0000313" key="13">
    <source>
        <dbReference type="RefSeq" id="XP_013792118.1"/>
    </source>
</evidence>
<dbReference type="InterPro" id="IPR002129">
    <property type="entry name" value="PyrdxlP-dep_de-COase"/>
</dbReference>
<evidence type="ECO:0000256" key="1">
    <source>
        <dbReference type="ARBA" id="ARBA00001933"/>
    </source>
</evidence>
<dbReference type="Pfam" id="PF00282">
    <property type="entry name" value="Pyridoxal_deC"/>
    <property type="match status" value="1"/>
</dbReference>
<evidence type="ECO:0000256" key="4">
    <source>
        <dbReference type="ARBA" id="ARBA00022584"/>
    </source>
</evidence>
<dbReference type="GeneID" id="106475989"/>
<keyword evidence="4" id="KW-0127">Catecholamine biosynthesis</keyword>
<evidence type="ECO:0000256" key="6">
    <source>
        <dbReference type="ARBA" id="ARBA00022898"/>
    </source>
</evidence>
<evidence type="ECO:0000256" key="11">
    <source>
        <dbReference type="RuleBase" id="RU000382"/>
    </source>
</evidence>
<dbReference type="Gene3D" id="3.90.1150.10">
    <property type="entry name" value="Aspartate Aminotransferase, domain 1"/>
    <property type="match status" value="1"/>
</dbReference>
<organism evidence="12 13">
    <name type="scientific">Limulus polyphemus</name>
    <name type="common">Atlantic horseshoe crab</name>
    <dbReference type="NCBI Taxonomy" id="6850"/>
    <lineage>
        <taxon>Eukaryota</taxon>
        <taxon>Metazoa</taxon>
        <taxon>Ecdysozoa</taxon>
        <taxon>Arthropoda</taxon>
        <taxon>Chelicerata</taxon>
        <taxon>Merostomata</taxon>
        <taxon>Xiphosura</taxon>
        <taxon>Limulidae</taxon>
        <taxon>Limulus</taxon>
    </lineage>
</organism>
<evidence type="ECO:0000256" key="10">
    <source>
        <dbReference type="ARBA" id="ARBA00041275"/>
    </source>
</evidence>
<gene>
    <name evidence="13" type="primary">LOC106475989</name>
</gene>
<proteinExistence type="inferred from homology"/>
<dbReference type="Gene3D" id="3.40.640.10">
    <property type="entry name" value="Type I PLP-dependent aspartate aminotransferase-like (Major domain)"/>
    <property type="match status" value="1"/>
</dbReference>
<dbReference type="PANTHER" id="PTHR11999">
    <property type="entry name" value="GROUP II PYRIDOXAL-5-PHOSPHATE DECARBOXYLASE"/>
    <property type="match status" value="1"/>
</dbReference>
<evidence type="ECO:0000256" key="8">
    <source>
        <dbReference type="ARBA" id="ARBA00038886"/>
    </source>
</evidence>
<sequence length="417" mass="47140">IVHWNSPRFHSYLPAGNCFPAICADMLSGVFCNIGFSWSACPASTDLEMVMLDWLGKMLQLPQDFLFSSNGTGGGVIQSSASESTLMALLSAREKTISCIQTMKKDWSRGMITDKLVYYASTEAHCSVEKAGLLSGLTCRLLPTDAAFSLQGDILQAAIDEDRTLGFIPFFVVGTLGTTNSCAFDNVDKLGEVCKKENLWFHIDAAYAGAAFICPEFRYLLNGVEYADSFLLCPAKWLLTNHDCCAMWIKDRENALKPFSITPAYLKEDVEEQTLNYRNWGITFGRKFRSLKMWFVFRMFGVRGLQTYIRKHVSLAHEFENLVKNDHRFEVLLPVVLGVVCFRLKGSEAQNEEMLSVINKRGKITLKSSRIRSRDLYVIRFVVCGKDTESEDILFSWREICLAANKILNSKNEDDRR</sequence>
<dbReference type="InterPro" id="IPR010977">
    <property type="entry name" value="Aromatic_deC"/>
</dbReference>
<dbReference type="EC" id="4.1.1.28" evidence="8"/>
<keyword evidence="6 11" id="KW-0663">Pyridoxal phosphate</keyword>
<keyword evidence="12" id="KW-1185">Reference proteome</keyword>
<comment type="subunit">
    <text evidence="3">Homodimer.</text>
</comment>
<evidence type="ECO:0000256" key="5">
    <source>
        <dbReference type="ARBA" id="ARBA00022793"/>
    </source>
</evidence>
<feature type="non-terminal residue" evidence="13">
    <location>
        <position position="1"/>
    </location>
</feature>
<dbReference type="InterPro" id="IPR015421">
    <property type="entry name" value="PyrdxlP-dep_Trfase_major"/>
</dbReference>
<comment type="cofactor">
    <cofactor evidence="1 11">
        <name>pyridoxal 5'-phosphate</name>
        <dbReference type="ChEBI" id="CHEBI:597326"/>
    </cofactor>
</comment>
<dbReference type="InterPro" id="IPR015424">
    <property type="entry name" value="PyrdxlP-dep_Trfase"/>
</dbReference>
<evidence type="ECO:0000256" key="7">
    <source>
        <dbReference type="ARBA" id="ARBA00023239"/>
    </source>
</evidence>
<evidence type="ECO:0000313" key="12">
    <source>
        <dbReference type="Proteomes" id="UP000694941"/>
    </source>
</evidence>
<keyword evidence="7 11" id="KW-0456">Lyase</keyword>
<evidence type="ECO:0000256" key="3">
    <source>
        <dbReference type="ARBA" id="ARBA00011738"/>
    </source>
</evidence>
<keyword evidence="5" id="KW-0210">Decarboxylase</keyword>
<evidence type="ECO:0000256" key="9">
    <source>
        <dbReference type="ARBA" id="ARBA00040968"/>
    </source>
</evidence>
<evidence type="ECO:0000256" key="2">
    <source>
        <dbReference type="ARBA" id="ARBA00009533"/>
    </source>
</evidence>